<dbReference type="ESTHER" id="caeel-C40H1.7">
    <property type="family name" value="Lipase_3"/>
</dbReference>
<dbReference type="ExpressionAtlas" id="A0A1I6CM68">
    <property type="expression patterns" value="baseline and differential"/>
</dbReference>
<reference evidence="1 2" key="1">
    <citation type="journal article" date="1998" name="Science">
        <title>Genome sequence of the nematode C. elegans: a platform for investigating biology.</title>
        <authorList>
            <consortium name="The C. elegans sequencing consortium"/>
            <person name="Sulson J.E."/>
            <person name="Waterston R."/>
        </authorList>
    </citation>
    <scope>NUCLEOTIDE SEQUENCE [LARGE SCALE GENOMIC DNA]</scope>
    <source>
        <strain evidence="1 2">Bristol N2</strain>
    </source>
</reference>
<protein>
    <submittedName>
        <fullName evidence="1">Lipase_3 domain-containing protein</fullName>
    </submittedName>
</protein>
<dbReference type="SMR" id="A0A1I6CM68"/>
<proteinExistence type="predicted"/>
<dbReference type="OrthoDB" id="426718at2759"/>
<evidence type="ECO:0000313" key="2">
    <source>
        <dbReference type="Proteomes" id="UP000001940"/>
    </source>
</evidence>
<dbReference type="GeneID" id="176311"/>
<evidence type="ECO:0000313" key="3">
    <source>
        <dbReference type="WormBase" id="C40H1.7b"/>
    </source>
</evidence>
<dbReference type="Proteomes" id="UP000001940">
    <property type="component" value="Chromosome III"/>
</dbReference>
<dbReference type="RefSeq" id="NP_001334210.1">
    <property type="nucleotide sequence ID" value="NM_001347285.1"/>
</dbReference>
<organism evidence="1 2">
    <name type="scientific">Caenorhabditis elegans</name>
    <dbReference type="NCBI Taxonomy" id="6239"/>
    <lineage>
        <taxon>Eukaryota</taxon>
        <taxon>Metazoa</taxon>
        <taxon>Ecdysozoa</taxon>
        <taxon>Nematoda</taxon>
        <taxon>Chromadorea</taxon>
        <taxon>Rhabditida</taxon>
        <taxon>Rhabditina</taxon>
        <taxon>Rhabditomorpha</taxon>
        <taxon>Rhabditoidea</taxon>
        <taxon>Rhabditidae</taxon>
        <taxon>Peloderinae</taxon>
        <taxon>Caenorhabditis</taxon>
    </lineage>
</organism>
<evidence type="ECO:0000313" key="1">
    <source>
        <dbReference type="EMBL" id="SFQ94281.1"/>
    </source>
</evidence>
<dbReference type="CTD" id="176311"/>
<gene>
    <name evidence="1 3" type="ORF">C40H1.7</name>
    <name evidence="1" type="ORF">CELE_C40H1.7</name>
</gene>
<dbReference type="EMBL" id="BX284603">
    <property type="protein sequence ID" value="SFQ94281.1"/>
    <property type="molecule type" value="Genomic_DNA"/>
</dbReference>
<name>A0A1I6CM68_CAEEL</name>
<sequence length="48" mass="5435">MDLYRWSADGCPKNKEDYRPIAESAVKNGKTFSYDLLIVILGAVIIFL</sequence>
<keyword evidence="2" id="KW-1185">Reference proteome</keyword>
<dbReference type="AlphaFoldDB" id="A0A1I6CM68"/>
<dbReference type="Bgee" id="WBGene00008042">
    <property type="expression patterns" value="Expressed in material anatomical entity and 3 other cell types or tissues"/>
</dbReference>
<accession>A0A1I6CM68</accession>
<dbReference type="KEGG" id="cel:CELE_C40H1.7"/>
<dbReference type="WormBase" id="C40H1.7b">
    <property type="protein sequence ID" value="CE51810"/>
    <property type="gene ID" value="WBGene00008042"/>
</dbReference>
<dbReference type="AGR" id="WB:WBGene00008042"/>